<feature type="transmembrane region" description="Helical" evidence="1">
    <location>
        <begin position="46"/>
        <end position="71"/>
    </location>
</feature>
<comment type="caution">
    <text evidence="2">The sequence shown here is derived from an EMBL/GenBank/DDBJ whole genome shotgun (WGS) entry which is preliminary data.</text>
</comment>
<keyword evidence="3" id="KW-1185">Reference proteome</keyword>
<evidence type="ECO:0000313" key="3">
    <source>
        <dbReference type="Proteomes" id="UP000578077"/>
    </source>
</evidence>
<dbReference type="EMBL" id="JACHLY010000001">
    <property type="protein sequence ID" value="MBB5996467.1"/>
    <property type="molecule type" value="Genomic_DNA"/>
</dbReference>
<feature type="transmembrane region" description="Helical" evidence="1">
    <location>
        <begin position="14"/>
        <end position="34"/>
    </location>
</feature>
<reference evidence="2 3" key="1">
    <citation type="submission" date="2020-08" db="EMBL/GenBank/DDBJ databases">
        <title>Sequencing the genomes of 1000 actinobacteria strains.</title>
        <authorList>
            <person name="Klenk H.-P."/>
        </authorList>
    </citation>
    <scope>NUCLEOTIDE SEQUENCE [LARGE SCALE GENOMIC DNA]</scope>
    <source>
        <strain evidence="2 3">DSM 44593</strain>
    </source>
</reference>
<organism evidence="2 3">
    <name type="scientific">Streptomonospora salina</name>
    <dbReference type="NCBI Taxonomy" id="104205"/>
    <lineage>
        <taxon>Bacteria</taxon>
        <taxon>Bacillati</taxon>
        <taxon>Actinomycetota</taxon>
        <taxon>Actinomycetes</taxon>
        <taxon>Streptosporangiales</taxon>
        <taxon>Nocardiopsidaceae</taxon>
        <taxon>Streptomonospora</taxon>
    </lineage>
</organism>
<feature type="transmembrane region" description="Helical" evidence="1">
    <location>
        <begin position="132"/>
        <end position="153"/>
    </location>
</feature>
<dbReference type="Proteomes" id="UP000578077">
    <property type="component" value="Unassembled WGS sequence"/>
</dbReference>
<sequence length="168" mass="17317">MPPLTPAAAAADPALIRAAALFAPALALVAALALRRPTAADTAAAVVATAWSAATVFALNIAALRLGWWTFDAHGAVVRGVPADLWLGWSLLWGALPAVLIRTLPATLVVAVLAWLDLILMPPAEPVVRLGGAWLLGEGAGIAACLVPAVALARWTRLDRHRPVRAAA</sequence>
<feature type="transmembrane region" description="Helical" evidence="1">
    <location>
        <begin position="91"/>
        <end position="120"/>
    </location>
</feature>
<evidence type="ECO:0000313" key="2">
    <source>
        <dbReference type="EMBL" id="MBB5996467.1"/>
    </source>
</evidence>
<proteinExistence type="predicted"/>
<gene>
    <name evidence="2" type="ORF">HNR25_000218</name>
</gene>
<keyword evidence="1" id="KW-0812">Transmembrane</keyword>
<keyword evidence="1" id="KW-0472">Membrane</keyword>
<dbReference type="RefSeq" id="WP_184639725.1">
    <property type="nucleotide sequence ID" value="NZ_BAABKT010000044.1"/>
</dbReference>
<evidence type="ECO:0000256" key="1">
    <source>
        <dbReference type="SAM" id="Phobius"/>
    </source>
</evidence>
<protein>
    <submittedName>
        <fullName evidence="2">Uncharacterized protein</fullName>
    </submittedName>
</protein>
<name>A0A841DYF2_9ACTN</name>
<dbReference type="AlphaFoldDB" id="A0A841DYF2"/>
<accession>A0A841DYF2</accession>
<keyword evidence="1" id="KW-1133">Transmembrane helix</keyword>